<dbReference type="GO" id="GO:0006508">
    <property type="term" value="P:proteolysis"/>
    <property type="evidence" value="ECO:0007669"/>
    <property type="project" value="UniProtKB-KW"/>
</dbReference>
<evidence type="ECO:0000259" key="14">
    <source>
        <dbReference type="Pfam" id="PF17900"/>
    </source>
</evidence>
<feature type="domain" description="Peptidase M1 membrane alanine aminopeptidase" evidence="13">
    <location>
        <begin position="294"/>
        <end position="436"/>
    </location>
</feature>
<comment type="catalytic activity">
    <reaction evidence="1">
        <text>Release of an N-terminal amino acid, Xaa-|-Yaa- from a peptide, amide or arylamide. Xaa is preferably Ala, but may be most amino acids including Pro (slow action). When a terminal hydrophobic residue is followed by a prolyl residue, the two may be released as an intact Xaa-Pro dipeptide.</text>
        <dbReference type="EC" id="3.4.11.2"/>
    </reaction>
</comment>
<dbReference type="InterPro" id="IPR045357">
    <property type="entry name" value="Aminopeptidase_N-like_N"/>
</dbReference>
<dbReference type="PRINTS" id="PR00756">
    <property type="entry name" value="ALADIPTASE"/>
</dbReference>
<evidence type="ECO:0000256" key="6">
    <source>
        <dbReference type="ARBA" id="ARBA00022670"/>
    </source>
</evidence>
<dbReference type="GO" id="GO:0016285">
    <property type="term" value="F:alanyl aminopeptidase activity"/>
    <property type="evidence" value="ECO:0007669"/>
    <property type="project" value="UniProtKB-EC"/>
</dbReference>
<keyword evidence="8" id="KW-0378">Hydrolase</keyword>
<dbReference type="PANTHER" id="PTHR11533">
    <property type="entry name" value="PROTEASE M1 ZINC METALLOPROTEASE"/>
    <property type="match status" value="1"/>
</dbReference>
<evidence type="ECO:0000256" key="4">
    <source>
        <dbReference type="ARBA" id="ARBA00012564"/>
    </source>
</evidence>
<dbReference type="InterPro" id="IPR050344">
    <property type="entry name" value="Peptidase_M1_aminopeptidases"/>
</dbReference>
<evidence type="ECO:0000256" key="5">
    <source>
        <dbReference type="ARBA" id="ARBA00015611"/>
    </source>
</evidence>
<keyword evidence="7" id="KW-0479">Metal-binding</keyword>
<dbReference type="GO" id="GO:0008237">
    <property type="term" value="F:metallopeptidase activity"/>
    <property type="evidence" value="ECO:0007669"/>
    <property type="project" value="UniProtKB-KW"/>
</dbReference>
<evidence type="ECO:0000256" key="10">
    <source>
        <dbReference type="ARBA" id="ARBA00023049"/>
    </source>
</evidence>
<protein>
    <recommendedName>
        <fullName evidence="5">Aminopeptidase N</fullName>
        <ecNumber evidence="4">3.4.11.2</ecNumber>
    </recommendedName>
    <alternativeName>
        <fullName evidence="11">Alanine aminopeptidase</fullName>
    </alternativeName>
    <alternativeName>
        <fullName evidence="12">Lysyl aminopeptidase</fullName>
    </alternativeName>
</protein>
<evidence type="ECO:0000256" key="12">
    <source>
        <dbReference type="ARBA" id="ARBA00031533"/>
    </source>
</evidence>
<dbReference type="InterPro" id="IPR014782">
    <property type="entry name" value="Peptidase_M1_dom"/>
</dbReference>
<dbReference type="Gene3D" id="2.60.40.1730">
    <property type="entry name" value="tricorn interacting facor f3 domain"/>
    <property type="match status" value="1"/>
</dbReference>
<evidence type="ECO:0000256" key="11">
    <source>
        <dbReference type="ARBA" id="ARBA00029811"/>
    </source>
</evidence>
<proteinExistence type="inferred from homology"/>
<comment type="cofactor">
    <cofactor evidence="2">
        <name>Zn(2+)</name>
        <dbReference type="ChEBI" id="CHEBI:29105"/>
    </cofactor>
</comment>
<feature type="domain" description="Aminopeptidase N-like N-terminal" evidence="14">
    <location>
        <begin position="38"/>
        <end position="208"/>
    </location>
</feature>
<dbReference type="Gene3D" id="1.10.390.10">
    <property type="entry name" value="Neutral Protease Domain 2"/>
    <property type="match status" value="1"/>
</dbReference>
<dbReference type="SUPFAM" id="SSF55486">
    <property type="entry name" value="Metalloproteases ('zincins'), catalytic domain"/>
    <property type="match status" value="1"/>
</dbReference>
<dbReference type="Pfam" id="PF01433">
    <property type="entry name" value="Peptidase_M1"/>
    <property type="match status" value="1"/>
</dbReference>
<comment type="caution">
    <text evidence="15">The sequence shown here is derived from an EMBL/GenBank/DDBJ whole genome shotgun (WGS) entry which is preliminary data.</text>
</comment>
<reference evidence="15" key="1">
    <citation type="submission" date="2021-01" db="EMBL/GenBank/DDBJ databases">
        <title>Whole genome shotgun sequence of Virgisporangium aurantiacum NBRC 16421.</title>
        <authorList>
            <person name="Komaki H."/>
            <person name="Tamura T."/>
        </authorList>
    </citation>
    <scope>NUCLEOTIDE SEQUENCE</scope>
    <source>
        <strain evidence="15">NBRC 16421</strain>
    </source>
</reference>
<keyword evidence="16" id="KW-1185">Reference proteome</keyword>
<evidence type="ECO:0000256" key="1">
    <source>
        <dbReference type="ARBA" id="ARBA00000098"/>
    </source>
</evidence>
<comment type="similarity">
    <text evidence="3">Belongs to the peptidase M1 family.</text>
</comment>
<keyword evidence="6" id="KW-0645">Protease</keyword>
<sequence>MALLIATPADASAARPGAPGVGDAYFPLAGNGGYDVRHYDLDIRYTPATKAFVGVTSISARAEQALSSFNLDLRGFTVRSITVDGRAAAFTRDGQELTVTPRRDLRRGADFTVVVRYDGTTGQPTDNTDALYGWVSYADGAFVANEPEGASTWYPVNDHQTDKATYDFTITVPDGKTAVANGELVGRRSSRGWTTFKWHARDPMASYLSTASIGDYDLRFSRGPNGLPIIDAVDRDLPDTADDGIARTSSIISYFNDVFGRYPFSSFGAIIDDDEDAGYALETQTRPIYSGAPSESTVAHELAHQWYGNSVSPSLWKDIWLNEGFATYAEWLWEEHNGGTTAAAQFDALYARPDTASLWRNVVADPGATNLFVASVYDKGALTLQALREKIGDRSFFALLKAWYALHRNSDASTGDFIALAEKISRQPLRPFFQTWLYTAGKPVTW</sequence>
<evidence type="ECO:0000256" key="8">
    <source>
        <dbReference type="ARBA" id="ARBA00022801"/>
    </source>
</evidence>
<dbReference type="InterPro" id="IPR001930">
    <property type="entry name" value="Peptidase_M1"/>
</dbReference>
<dbReference type="EMBL" id="BOPG01000047">
    <property type="protein sequence ID" value="GIJ59490.1"/>
    <property type="molecule type" value="Genomic_DNA"/>
</dbReference>
<accession>A0A8J3ZCZ1</accession>
<dbReference type="EC" id="3.4.11.2" evidence="4"/>
<gene>
    <name evidence="15" type="ORF">Vau01_070060</name>
</gene>
<evidence type="ECO:0000256" key="2">
    <source>
        <dbReference type="ARBA" id="ARBA00001947"/>
    </source>
</evidence>
<keyword evidence="10" id="KW-0482">Metalloprotease</keyword>
<evidence type="ECO:0000256" key="7">
    <source>
        <dbReference type="ARBA" id="ARBA00022723"/>
    </source>
</evidence>
<dbReference type="CDD" id="cd09603">
    <property type="entry name" value="M1_APN_like"/>
    <property type="match status" value="1"/>
</dbReference>
<organism evidence="15 16">
    <name type="scientific">Virgisporangium aurantiacum</name>
    <dbReference type="NCBI Taxonomy" id="175570"/>
    <lineage>
        <taxon>Bacteria</taxon>
        <taxon>Bacillati</taxon>
        <taxon>Actinomycetota</taxon>
        <taxon>Actinomycetes</taxon>
        <taxon>Micromonosporales</taxon>
        <taxon>Micromonosporaceae</taxon>
        <taxon>Virgisporangium</taxon>
    </lineage>
</organism>
<evidence type="ECO:0000256" key="3">
    <source>
        <dbReference type="ARBA" id="ARBA00010136"/>
    </source>
</evidence>
<evidence type="ECO:0000313" key="15">
    <source>
        <dbReference type="EMBL" id="GIJ59490.1"/>
    </source>
</evidence>
<dbReference type="InterPro" id="IPR042097">
    <property type="entry name" value="Aminopeptidase_N-like_N_sf"/>
</dbReference>
<evidence type="ECO:0000313" key="16">
    <source>
        <dbReference type="Proteomes" id="UP000612585"/>
    </source>
</evidence>
<dbReference type="PANTHER" id="PTHR11533:SF297">
    <property type="entry name" value="AMINOPEPTIDASE N"/>
    <property type="match status" value="1"/>
</dbReference>
<dbReference type="GO" id="GO:0008270">
    <property type="term" value="F:zinc ion binding"/>
    <property type="evidence" value="ECO:0007669"/>
    <property type="project" value="InterPro"/>
</dbReference>
<dbReference type="InterPro" id="IPR027268">
    <property type="entry name" value="Peptidase_M4/M1_CTD_sf"/>
</dbReference>
<dbReference type="AlphaFoldDB" id="A0A8J3ZCZ1"/>
<evidence type="ECO:0000256" key="9">
    <source>
        <dbReference type="ARBA" id="ARBA00022833"/>
    </source>
</evidence>
<keyword evidence="9" id="KW-0862">Zinc</keyword>
<evidence type="ECO:0000259" key="13">
    <source>
        <dbReference type="Pfam" id="PF01433"/>
    </source>
</evidence>
<dbReference type="Pfam" id="PF17900">
    <property type="entry name" value="Peptidase_M1_N"/>
    <property type="match status" value="1"/>
</dbReference>
<dbReference type="SUPFAM" id="SSF63737">
    <property type="entry name" value="Leukotriene A4 hydrolase N-terminal domain"/>
    <property type="match status" value="1"/>
</dbReference>
<dbReference type="Proteomes" id="UP000612585">
    <property type="component" value="Unassembled WGS sequence"/>
</dbReference>
<name>A0A8J3ZCZ1_9ACTN</name>